<accession>A0A0S3J410</accession>
<feature type="chain" id="PRO_5006612779" description="6-Cys domain-containing protein" evidence="1">
    <location>
        <begin position="19"/>
        <end position="837"/>
    </location>
</feature>
<evidence type="ECO:0008006" key="3">
    <source>
        <dbReference type="Google" id="ProtNLM"/>
    </source>
</evidence>
<proteinExistence type="predicted"/>
<evidence type="ECO:0000256" key="1">
    <source>
        <dbReference type="SAM" id="SignalP"/>
    </source>
</evidence>
<dbReference type="VEuPathDB" id="PiroplasmaDB:BBOV_IV007390"/>
<feature type="signal peptide" evidence="1">
    <location>
        <begin position="1"/>
        <end position="18"/>
    </location>
</feature>
<evidence type="ECO:0000313" key="2">
    <source>
        <dbReference type="EMBL" id="ALR73015.1"/>
    </source>
</evidence>
<organism evidence="2">
    <name type="scientific">Babesia bovis</name>
    <dbReference type="NCBI Taxonomy" id="5865"/>
    <lineage>
        <taxon>Eukaryota</taxon>
        <taxon>Sar</taxon>
        <taxon>Alveolata</taxon>
        <taxon>Apicomplexa</taxon>
        <taxon>Aconoidasida</taxon>
        <taxon>Piroplasmida</taxon>
        <taxon>Babesiidae</taxon>
        <taxon>Babesia</taxon>
    </lineage>
</organism>
<dbReference type="EMBL" id="KT263550">
    <property type="protein sequence ID" value="ALR73015.1"/>
    <property type="molecule type" value="Genomic_DNA"/>
</dbReference>
<dbReference type="AlphaFoldDB" id="A0A0S3J410"/>
<sequence>MWIPAIVVLLAIIGNKEFLIKGYHTGKGSVIKWIGNERQANWTINAKWDDKIHYYFDIDIYENENVEIRCPNNTSAEVELVPFKEGMCYNTDAFGNVGDGIKEVGVEILDRMKLKISNIASNIKLAEIVKGRYMFIFDGEAYHYGMETIFFDCIVNTTVPLHVATVQLNIMPYYKNIPRSVHMYDLTKNNYSPPGKFVSYYKFPRPGSSFYVKCSHQSISPEVTAEMKQYSIESGSCKGLSEAADDETENLCFNFADETIVVLWPDNDFKVCIGDKNHFTFVRQDKDNTKHIHWTYMLEVFDSHIDSMDPAKDKIAEFYHAEDNYLMAPSKCPETVYDRSDIQINLTDFLTGALFTRKSTGYVHIDISKYYTYTSHFVSCYKSTKRDIKQPNLTFKFYPVCDYENKDNLDMDGRTCSIFILNEDTVNVRGAVKYGRPLDLLPSNDSSNYLKDVTPPYSPWDSTILNLAHDEGYGIRFESIHDRHRDEIHVKFNYSGFAHTPKYFVWQNGPFDARNHHDKMMAVHLADEWVSTTESGTLDTESIDKVNAGFPNSSKIIQVMRQNTRHVYIDCKSFFDESGYNEYLLYPQGKNTFFSKLGEGKTDPSELPSVQLQDEFAVVGISMYKKPEVNLGVDLEFSFEADSKIWAVHKKPIYFVCAKKGYKHGQNSHAYIAFDPLYQLGRLYGCGTRPELFLNEEGQRNRNTHCMFKIDDRKTVGFFCPSPIPDHFLSGDQTPWKSTSGAMQNEENPYHIMVKCFDRSTRMQRFLKPRNPIIDFLEPVSPGEVRSLWIFSRGQFVKHAKPIYTKVLCNCYNTEGKRVASIMLTPDFSVDKLKNST</sequence>
<reference evidence="2" key="1">
    <citation type="submission" date="2015-07" db="EMBL/GenBank/DDBJ databases">
        <title>Members of the Bbo 6-cys gene family are differentially expressed during the B. bovis life cycle.</title>
        <authorList>
            <person name="Alzan H.F."/>
            <person name="Suarez C.E."/>
        </authorList>
    </citation>
    <scope>NUCLEOTIDE SEQUENCE</scope>
    <source>
        <strain evidence="2">T virulent</strain>
    </source>
</reference>
<protein>
    <recommendedName>
        <fullName evidence="3">6-Cys domain-containing protein</fullName>
    </recommendedName>
</protein>
<keyword evidence="1" id="KW-0732">Signal</keyword>
<name>A0A0S3J410_BABBO</name>